<feature type="domain" description="Transglycosylase SLT" evidence="4">
    <location>
        <begin position="66"/>
        <end position="166"/>
    </location>
</feature>
<organism evidence="5 6">
    <name type="scientific">Bradyrhizobium diversitatis</name>
    <dbReference type="NCBI Taxonomy" id="2755406"/>
    <lineage>
        <taxon>Bacteria</taxon>
        <taxon>Pseudomonadati</taxon>
        <taxon>Pseudomonadota</taxon>
        <taxon>Alphaproteobacteria</taxon>
        <taxon>Hyphomicrobiales</taxon>
        <taxon>Nitrobacteraceae</taxon>
        <taxon>Bradyrhizobium</taxon>
    </lineage>
</organism>
<sequence length="258" mass="27711">MGRRHATLPGRSTNTAACWRSVGTGICVVVVCFLALTVGDVAASAATRSAEHMARFRTHDRFADFIDEASRRFGVPAYWIRAVLELESAGDVCAKSPKGAMGLMQIMPETWAKLRLPYGLGIDPYDPHDNILAGAAYLRELQDRYGSPGFLAAYNAGPGRYEEYLGGRRLPAETQTYLAKLGPMIGSDIAASRLVANLRSSAATLFVVLSESSNNATSVQLSHMAKRAPIAVSAHDISTIVPQAPELFVARSNAGGRR</sequence>
<keyword evidence="3" id="KW-1133">Transmembrane helix</keyword>
<evidence type="ECO:0000313" key="6">
    <source>
        <dbReference type="Proteomes" id="UP001194539"/>
    </source>
</evidence>
<dbReference type="CDD" id="cd00254">
    <property type="entry name" value="LT-like"/>
    <property type="match status" value="1"/>
</dbReference>
<evidence type="ECO:0000313" key="5">
    <source>
        <dbReference type="EMBL" id="MBH5392257.1"/>
    </source>
</evidence>
<reference evidence="5 6" key="1">
    <citation type="submission" date="2020-07" db="EMBL/GenBank/DDBJ databases">
        <title>Bradyrhizobium diversity isolated from nodules of indigenous legumes of Western Australia.</title>
        <authorList>
            <person name="Klepa M.S."/>
        </authorList>
    </citation>
    <scope>NUCLEOTIDE SEQUENCE [LARGE SCALE GENOMIC DNA]</scope>
    <source>
        <strain evidence="5 6">CNPSo 4019</strain>
    </source>
</reference>
<dbReference type="PANTHER" id="PTHR37423:SF2">
    <property type="entry name" value="MEMBRANE-BOUND LYTIC MUREIN TRANSGLYCOSYLASE C"/>
    <property type="match status" value="1"/>
</dbReference>
<dbReference type="PANTHER" id="PTHR37423">
    <property type="entry name" value="SOLUBLE LYTIC MUREIN TRANSGLYCOSYLASE-RELATED"/>
    <property type="match status" value="1"/>
</dbReference>
<proteinExistence type="inferred from homology"/>
<dbReference type="Pfam" id="PF01464">
    <property type="entry name" value="SLT"/>
    <property type="match status" value="1"/>
</dbReference>
<evidence type="ECO:0000259" key="4">
    <source>
        <dbReference type="Pfam" id="PF01464"/>
    </source>
</evidence>
<evidence type="ECO:0000256" key="3">
    <source>
        <dbReference type="SAM" id="Phobius"/>
    </source>
</evidence>
<feature type="transmembrane region" description="Helical" evidence="3">
    <location>
        <begin position="21"/>
        <end position="39"/>
    </location>
</feature>
<keyword evidence="6" id="KW-1185">Reference proteome</keyword>
<keyword evidence="3" id="KW-0472">Membrane</keyword>
<accession>A0ABS0PG25</accession>
<dbReference type="SUPFAM" id="SSF53955">
    <property type="entry name" value="Lysozyme-like"/>
    <property type="match status" value="1"/>
</dbReference>
<name>A0ABS0PG25_9BRAD</name>
<evidence type="ECO:0000256" key="2">
    <source>
        <dbReference type="ARBA" id="ARBA00009387"/>
    </source>
</evidence>
<dbReference type="InterPro" id="IPR023346">
    <property type="entry name" value="Lysozyme-like_dom_sf"/>
</dbReference>
<dbReference type="Gene3D" id="1.10.530.10">
    <property type="match status" value="1"/>
</dbReference>
<dbReference type="EMBL" id="JACEGD010000083">
    <property type="protein sequence ID" value="MBH5392257.1"/>
    <property type="molecule type" value="Genomic_DNA"/>
</dbReference>
<protein>
    <submittedName>
        <fullName evidence="5">Lytic transglycosylase domain-containing protein</fullName>
    </submittedName>
</protein>
<gene>
    <name evidence="5" type="ORF">H1B27_39355</name>
</gene>
<comment type="similarity">
    <text evidence="2">Belongs to the virb1 family.</text>
</comment>
<dbReference type="Proteomes" id="UP001194539">
    <property type="component" value="Unassembled WGS sequence"/>
</dbReference>
<dbReference type="InterPro" id="IPR008258">
    <property type="entry name" value="Transglycosylase_SLT_dom_1"/>
</dbReference>
<comment type="similarity">
    <text evidence="1">Belongs to the transglycosylase Slt family.</text>
</comment>
<comment type="caution">
    <text evidence="5">The sequence shown here is derived from an EMBL/GenBank/DDBJ whole genome shotgun (WGS) entry which is preliminary data.</text>
</comment>
<keyword evidence="3" id="KW-0812">Transmembrane</keyword>
<evidence type="ECO:0000256" key="1">
    <source>
        <dbReference type="ARBA" id="ARBA00007734"/>
    </source>
</evidence>